<evidence type="ECO:0000313" key="4">
    <source>
        <dbReference type="Proteomes" id="UP000093000"/>
    </source>
</evidence>
<evidence type="ECO:0000256" key="2">
    <source>
        <dbReference type="ARBA" id="ARBA00022801"/>
    </source>
</evidence>
<evidence type="ECO:0000313" key="3">
    <source>
        <dbReference type="EMBL" id="OBZ91211.1"/>
    </source>
</evidence>
<proteinExistence type="predicted"/>
<protein>
    <submittedName>
        <fullName evidence="3">Nudix hydrolase 3</fullName>
    </submittedName>
</protein>
<dbReference type="GO" id="GO:0046872">
    <property type="term" value="F:metal ion binding"/>
    <property type="evidence" value="ECO:0007669"/>
    <property type="project" value="UniProtKB-KW"/>
</dbReference>
<dbReference type="GO" id="GO:0008239">
    <property type="term" value="F:dipeptidyl-peptidase activity"/>
    <property type="evidence" value="ECO:0007669"/>
    <property type="project" value="TreeGrafter"/>
</dbReference>
<keyword evidence="2 3" id="KW-0378">Hydrolase</keyword>
<dbReference type="EMBL" id="LUGH01000018">
    <property type="protein sequence ID" value="OBZ91211.1"/>
    <property type="molecule type" value="Genomic_DNA"/>
</dbReference>
<keyword evidence="1" id="KW-0479">Metal-binding</keyword>
<dbReference type="Gene3D" id="3.30.540.30">
    <property type="match status" value="1"/>
</dbReference>
<sequence>MATVRSLSSRIARFALFECTADLSHLSTHEHAALKKLVKAGKYIDQLYMRQAWSGNEELRKKLHAENNKELCTLFEIYKGPWAREDDNVPFVDGVPTRPEGGNFYPEDMTKKEFEAWVETLSPEEQKKAKGYYTVVKRDADGKLTTESYAEAYSDLLKPAAAAFHEAAEELKKMELSQDLEGTRLDQFLTSRANAFESNEYLDSELDWLRLGKFNNLEVTVGPYENYTDCLFTLRSAYEFYIHVRDQHSSQLLEKFSDLQFVEDRLPIPNKYKNDKLVAAPIVVVNQLYAAGDVAVPMTAAYNLPNDEEAIKRGGSKLVLIKNVQEGKFQHVLTPIAQQVLAKDQLEYLSKNAFTTHVLLHEVCHSNGPHHTLAGDTVRSKLQEHHSALEEAKADIAALFAADIMVDHGTIDDVTQKQFWVTFLASAFRSIRFGIQEAHGLGQACQLNYLVEKGGFECDEATNLFSVNFDKIRSAVSDLTHDILILQGDGDKKAVDNFVRKYGVLHKNTKAALERIDGAGIPVDVRPHYPLAEQ</sequence>
<dbReference type="STRING" id="101091.A0A1C7NQ13"/>
<evidence type="ECO:0000256" key="1">
    <source>
        <dbReference type="ARBA" id="ARBA00022723"/>
    </source>
</evidence>
<dbReference type="Pfam" id="PF03571">
    <property type="entry name" value="Peptidase_M49"/>
    <property type="match status" value="1"/>
</dbReference>
<accession>A0A1C7NQ13</accession>
<dbReference type="InterPro" id="IPR039461">
    <property type="entry name" value="Peptidase_M49"/>
</dbReference>
<gene>
    <name evidence="3" type="primary">NUDT3</name>
    <name evidence="3" type="ORF">A0J61_00745</name>
</gene>
<keyword evidence="4" id="KW-1185">Reference proteome</keyword>
<dbReference type="Proteomes" id="UP000093000">
    <property type="component" value="Unassembled WGS sequence"/>
</dbReference>
<dbReference type="PANTHER" id="PTHR23422:SF9">
    <property type="entry name" value="ZN-DEPENDENT HYDROLASE"/>
    <property type="match status" value="1"/>
</dbReference>
<name>A0A1C7NQ13_9FUNG</name>
<organism evidence="3 4">
    <name type="scientific">Choanephora cucurbitarum</name>
    <dbReference type="NCBI Taxonomy" id="101091"/>
    <lineage>
        <taxon>Eukaryota</taxon>
        <taxon>Fungi</taxon>
        <taxon>Fungi incertae sedis</taxon>
        <taxon>Mucoromycota</taxon>
        <taxon>Mucoromycotina</taxon>
        <taxon>Mucoromycetes</taxon>
        <taxon>Mucorales</taxon>
        <taxon>Mucorineae</taxon>
        <taxon>Choanephoraceae</taxon>
        <taxon>Choanephoroideae</taxon>
        <taxon>Choanephora</taxon>
    </lineage>
</organism>
<dbReference type="PANTHER" id="PTHR23422">
    <property type="entry name" value="DIPEPTIDYL PEPTIDASE III-RELATED"/>
    <property type="match status" value="1"/>
</dbReference>
<comment type="caution">
    <text evidence="3">The sequence shown here is derived from an EMBL/GenBank/DDBJ whole genome shotgun (WGS) entry which is preliminary data.</text>
</comment>
<dbReference type="InParanoid" id="A0A1C7NQ13"/>
<dbReference type="GO" id="GO:0005737">
    <property type="term" value="C:cytoplasm"/>
    <property type="evidence" value="ECO:0007669"/>
    <property type="project" value="TreeGrafter"/>
</dbReference>
<reference evidence="3 4" key="1">
    <citation type="submission" date="2016-03" db="EMBL/GenBank/DDBJ databases">
        <title>Choanephora cucurbitarum.</title>
        <authorList>
            <person name="Min B."/>
            <person name="Park H."/>
            <person name="Park J.-H."/>
            <person name="Shin H.-D."/>
            <person name="Choi I.-G."/>
        </authorList>
    </citation>
    <scope>NUCLEOTIDE SEQUENCE [LARGE SCALE GENOMIC DNA]</scope>
    <source>
        <strain evidence="3 4">KUS-F28377</strain>
    </source>
</reference>
<dbReference type="AlphaFoldDB" id="A0A1C7NQ13"/>
<dbReference type="OrthoDB" id="510307at2759"/>